<evidence type="ECO:0000313" key="17">
    <source>
        <dbReference type="Proteomes" id="UP000001514"/>
    </source>
</evidence>
<dbReference type="InterPro" id="IPR027417">
    <property type="entry name" value="P-loop_NTPase"/>
</dbReference>
<feature type="domain" description="DNA2/NAM7 helicase-like C-terminal" evidence="14">
    <location>
        <begin position="563"/>
        <end position="769"/>
    </location>
</feature>
<keyword evidence="6" id="KW-0378">Hydrolase</keyword>
<evidence type="ECO:0000259" key="13">
    <source>
        <dbReference type="Pfam" id="PF13086"/>
    </source>
</evidence>
<dbReference type="InterPro" id="IPR041677">
    <property type="entry name" value="DNA2/NAM7_AAA_11"/>
</dbReference>
<evidence type="ECO:0000259" key="15">
    <source>
        <dbReference type="Pfam" id="PF21634"/>
    </source>
</evidence>
<dbReference type="GO" id="GO:0003723">
    <property type="term" value="F:RNA binding"/>
    <property type="evidence" value="ECO:0000318"/>
    <property type="project" value="GO_Central"/>
</dbReference>
<dbReference type="HOGENOM" id="CLU_001666_6_3_1"/>
<dbReference type="InParanoid" id="D8TAV7"/>
<dbReference type="Pfam" id="PF13087">
    <property type="entry name" value="AAA_12"/>
    <property type="match status" value="1"/>
</dbReference>
<dbReference type="GO" id="GO:0032574">
    <property type="term" value="F:5'-3' RNA helicase activity"/>
    <property type="evidence" value="ECO:0007669"/>
    <property type="project" value="InterPro"/>
</dbReference>
<dbReference type="GO" id="GO:0043186">
    <property type="term" value="C:P granule"/>
    <property type="evidence" value="ECO:0000318"/>
    <property type="project" value="GO_Central"/>
</dbReference>
<dbReference type="SUPFAM" id="SSF52540">
    <property type="entry name" value="P-loop containing nucleoside triphosphate hydrolases"/>
    <property type="match status" value="1"/>
</dbReference>
<dbReference type="PANTHER" id="PTHR45418">
    <property type="entry name" value="CANCER/TESTIS ANTIGEN 55"/>
    <property type="match status" value="1"/>
</dbReference>
<dbReference type="AlphaFoldDB" id="D8TAV7"/>
<dbReference type="STRING" id="88036.D8TAV7"/>
<dbReference type="eggNOG" id="KOG1804">
    <property type="taxonomic scope" value="Eukaryota"/>
</dbReference>
<dbReference type="Gene3D" id="3.40.50.300">
    <property type="entry name" value="P-loop containing nucleotide triphosphate hydrolases"/>
    <property type="match status" value="2"/>
</dbReference>
<dbReference type="Pfam" id="PF21634">
    <property type="entry name" value="MOV-10_beta-barrel"/>
    <property type="match status" value="1"/>
</dbReference>
<comment type="catalytic activity">
    <reaction evidence="11">
        <text>ATP + H2O = ADP + phosphate + H(+)</text>
        <dbReference type="Rhea" id="RHEA:13065"/>
        <dbReference type="ChEBI" id="CHEBI:15377"/>
        <dbReference type="ChEBI" id="CHEBI:15378"/>
        <dbReference type="ChEBI" id="CHEBI:30616"/>
        <dbReference type="ChEBI" id="CHEBI:43474"/>
        <dbReference type="ChEBI" id="CHEBI:456216"/>
        <dbReference type="EC" id="3.6.4.13"/>
    </reaction>
</comment>
<keyword evidence="8" id="KW-0067">ATP-binding</keyword>
<keyword evidence="9" id="KW-0694">RNA-binding</keyword>
<keyword evidence="10" id="KW-0943">RNA-mediated gene silencing</keyword>
<dbReference type="EMBL" id="GL377705">
    <property type="protein sequence ID" value="EFJ06221.1"/>
    <property type="molecule type" value="Genomic_DNA"/>
</dbReference>
<evidence type="ECO:0000256" key="9">
    <source>
        <dbReference type="ARBA" id="ARBA00022884"/>
    </source>
</evidence>
<feature type="domain" description="Helicase MOV-10-like beta-barrel" evidence="15">
    <location>
        <begin position="236"/>
        <end position="317"/>
    </location>
</feature>
<evidence type="ECO:0000259" key="14">
    <source>
        <dbReference type="Pfam" id="PF13087"/>
    </source>
</evidence>
<evidence type="ECO:0000256" key="6">
    <source>
        <dbReference type="ARBA" id="ARBA00022801"/>
    </source>
</evidence>
<dbReference type="InterPro" id="IPR041679">
    <property type="entry name" value="DNA2/NAM7-like_C"/>
</dbReference>
<evidence type="ECO:0000256" key="2">
    <source>
        <dbReference type="ARBA" id="ARBA00005601"/>
    </source>
</evidence>
<dbReference type="InterPro" id="IPR013783">
    <property type="entry name" value="Ig-like_fold"/>
</dbReference>
<dbReference type="PANTHER" id="PTHR45418:SF1">
    <property type="entry name" value="CANCER_TESTIS ANTIGEN 55"/>
    <property type="match status" value="1"/>
</dbReference>
<evidence type="ECO:0000256" key="7">
    <source>
        <dbReference type="ARBA" id="ARBA00022806"/>
    </source>
</evidence>
<evidence type="ECO:0000256" key="4">
    <source>
        <dbReference type="ARBA" id="ARBA00022490"/>
    </source>
</evidence>
<dbReference type="OMA" id="FRCNAIF"/>
<keyword evidence="5" id="KW-0547">Nucleotide-binding</keyword>
<dbReference type="Gene3D" id="2.60.40.10">
    <property type="entry name" value="Immunoglobulins"/>
    <property type="match status" value="1"/>
</dbReference>
<proteinExistence type="inferred from homology"/>
<comment type="similarity">
    <text evidence="2">Belongs to the DNA2/NAM7 helicase family. SDE3 subfamily.</text>
</comment>
<feature type="domain" description="DNA2/NAM7 helicase helicase" evidence="13">
    <location>
        <begin position="481"/>
        <end position="555"/>
    </location>
</feature>
<dbReference type="FunCoup" id="D8TAV7">
    <property type="interactions" value="2538"/>
</dbReference>
<protein>
    <recommendedName>
        <fullName evidence="3">RNA helicase</fullName>
        <ecNumber evidence="3">3.6.4.13</ecNumber>
    </recommendedName>
</protein>
<dbReference type="GO" id="GO:0016787">
    <property type="term" value="F:hydrolase activity"/>
    <property type="evidence" value="ECO:0007669"/>
    <property type="project" value="UniProtKB-KW"/>
</dbReference>
<dbReference type="Proteomes" id="UP000001514">
    <property type="component" value="Unassembled WGS sequence"/>
</dbReference>
<reference evidence="16 17" key="1">
    <citation type="journal article" date="2011" name="Science">
        <title>The Selaginella genome identifies genetic changes associated with the evolution of vascular plants.</title>
        <authorList>
            <person name="Banks J.A."/>
            <person name="Nishiyama T."/>
            <person name="Hasebe M."/>
            <person name="Bowman J.L."/>
            <person name="Gribskov M."/>
            <person name="dePamphilis C."/>
            <person name="Albert V.A."/>
            <person name="Aono N."/>
            <person name="Aoyama T."/>
            <person name="Ambrose B.A."/>
            <person name="Ashton N.W."/>
            <person name="Axtell M.J."/>
            <person name="Barker E."/>
            <person name="Barker M.S."/>
            <person name="Bennetzen J.L."/>
            <person name="Bonawitz N.D."/>
            <person name="Chapple C."/>
            <person name="Cheng C."/>
            <person name="Correa L.G."/>
            <person name="Dacre M."/>
            <person name="DeBarry J."/>
            <person name="Dreyer I."/>
            <person name="Elias M."/>
            <person name="Engstrom E.M."/>
            <person name="Estelle M."/>
            <person name="Feng L."/>
            <person name="Finet C."/>
            <person name="Floyd S.K."/>
            <person name="Frommer W.B."/>
            <person name="Fujita T."/>
            <person name="Gramzow L."/>
            <person name="Gutensohn M."/>
            <person name="Harholt J."/>
            <person name="Hattori M."/>
            <person name="Heyl A."/>
            <person name="Hirai T."/>
            <person name="Hiwatashi Y."/>
            <person name="Ishikawa M."/>
            <person name="Iwata M."/>
            <person name="Karol K.G."/>
            <person name="Koehler B."/>
            <person name="Kolukisaoglu U."/>
            <person name="Kubo M."/>
            <person name="Kurata T."/>
            <person name="Lalonde S."/>
            <person name="Li K."/>
            <person name="Li Y."/>
            <person name="Litt A."/>
            <person name="Lyons E."/>
            <person name="Manning G."/>
            <person name="Maruyama T."/>
            <person name="Michael T.P."/>
            <person name="Mikami K."/>
            <person name="Miyazaki S."/>
            <person name="Morinaga S."/>
            <person name="Murata T."/>
            <person name="Mueller-Roeber B."/>
            <person name="Nelson D.R."/>
            <person name="Obara M."/>
            <person name="Oguri Y."/>
            <person name="Olmstead R.G."/>
            <person name="Onodera N."/>
            <person name="Petersen B.L."/>
            <person name="Pils B."/>
            <person name="Prigge M."/>
            <person name="Rensing S.A."/>
            <person name="Riano-Pachon D.M."/>
            <person name="Roberts A.W."/>
            <person name="Sato Y."/>
            <person name="Scheller H.V."/>
            <person name="Schulz B."/>
            <person name="Schulz C."/>
            <person name="Shakirov E.V."/>
            <person name="Shibagaki N."/>
            <person name="Shinohara N."/>
            <person name="Shippen D.E."/>
            <person name="Soerensen I."/>
            <person name="Sotooka R."/>
            <person name="Sugimoto N."/>
            <person name="Sugita M."/>
            <person name="Sumikawa N."/>
            <person name="Tanurdzic M."/>
            <person name="Theissen G."/>
            <person name="Ulvskov P."/>
            <person name="Wakazuki S."/>
            <person name="Weng J.K."/>
            <person name="Willats W.W."/>
            <person name="Wipf D."/>
            <person name="Wolf P.G."/>
            <person name="Yang L."/>
            <person name="Zimmer A.D."/>
            <person name="Zhu Q."/>
            <person name="Mitros T."/>
            <person name="Hellsten U."/>
            <person name="Loque D."/>
            <person name="Otillar R."/>
            <person name="Salamov A."/>
            <person name="Schmutz J."/>
            <person name="Shapiro H."/>
            <person name="Lindquist E."/>
            <person name="Lucas S."/>
            <person name="Rokhsar D."/>
            <person name="Grigoriev I.V."/>
        </authorList>
    </citation>
    <scope>NUCLEOTIDE SEQUENCE [LARGE SCALE GENOMIC DNA]</scope>
</reference>
<dbReference type="InterPro" id="IPR026122">
    <property type="entry name" value="MOV-10/SDE3_DEXXQ/H-box"/>
</dbReference>
<evidence type="ECO:0000256" key="8">
    <source>
        <dbReference type="ARBA" id="ARBA00022840"/>
    </source>
</evidence>
<keyword evidence="17" id="KW-1185">Reference proteome</keyword>
<dbReference type="GO" id="GO:0005524">
    <property type="term" value="F:ATP binding"/>
    <property type="evidence" value="ECO:0007669"/>
    <property type="project" value="UniProtKB-KW"/>
</dbReference>
<evidence type="ECO:0000256" key="3">
    <source>
        <dbReference type="ARBA" id="ARBA00012552"/>
    </source>
</evidence>
<dbReference type="InterPro" id="IPR049080">
    <property type="entry name" value="MOV-10-like_beta-barrel"/>
</dbReference>
<organism evidence="17">
    <name type="scientific">Selaginella moellendorffii</name>
    <name type="common">Spikemoss</name>
    <dbReference type="NCBI Taxonomy" id="88036"/>
    <lineage>
        <taxon>Eukaryota</taxon>
        <taxon>Viridiplantae</taxon>
        <taxon>Streptophyta</taxon>
        <taxon>Embryophyta</taxon>
        <taxon>Tracheophyta</taxon>
        <taxon>Lycopodiopsida</taxon>
        <taxon>Selaginellales</taxon>
        <taxon>Selaginellaceae</taxon>
        <taxon>Selaginella</taxon>
    </lineage>
</organism>
<sequence length="826" mass="92113">MGKTKLAVVAAGESGIFITQPFPVDANGEPKSVMVGQSISANVVVINGSDDGVVLRAVRIAASGTLRGFHGLALTGSEVIASSSSSSRSLDFVRSIRLQPGSHVSFTITFSPREVGYYPARILCDLQPAWRVVQHIEATGDDEVSKDSRPTAPYRRPKPKRIPRSRDIVPGVSPPAPKFEVVLPPFWMPAGVRRDFQKKITPRVFNDGLSPATYARYFATLLYAEEYQMEYDIRAYDMENVTMRQSTDRFLVLKVLGLAERRPSVIYRDRIYVRLAGTQDKEYEGCVHRVTAEEVFLTFANDFHRVFIQGTRLDVRFSFSRSNLRRCHHAVARISPQLCNMFVFPSSIISPSPPPPLRFHPMSRGSLNEEQMSAVQEIVAKRGAPPYIVFGPPGTGKTVTVVEAILQVRRHNKDAVILACAPSNNASDLLLERLAKFVENRHMLRLNAFTRSLADIPDKVKEFSNGFGAGDDSQSADCPSREKLMSFQVVVTTCLSASMLHSRGVPADHFSHIFLDESGQATEPEAMVAAINFAAPSTVLVLAGDHQQLGPVIRSSLADKFGLSKSFLERLISSPPYTPPFKKEMVTKLVRNYRSHPSILDLPSRLFYQGELVPCAGEFSRSLCEWDWLPNKKFPVLFIGVEGKDSREGNSPSWFNPEEVSKVMEVVRSLRDMRRNKPLPTEIGIITPYRKQVQKIKGSLSKERLAEIKVGSVEEFQGQEKRAIIVSTVRSSLEFLGHDKKFNLGFLFNPKRFNVAITRPQALLVVVGNPGILSKNEHWNEFLRYCIRNGSYTGCPIPSPDAAGNIPDYLETSDDEAKDQPWREAV</sequence>
<dbReference type="Gramene" id="EFJ06221">
    <property type="protein sequence ID" value="EFJ06221"/>
    <property type="gene ID" value="SELMODRAFT_430895"/>
</dbReference>
<dbReference type="Pfam" id="PF13086">
    <property type="entry name" value="AAA_11"/>
    <property type="match status" value="2"/>
</dbReference>
<feature type="region of interest" description="Disordered" evidence="12">
    <location>
        <begin position="805"/>
        <end position="826"/>
    </location>
</feature>
<gene>
    <name evidence="16" type="ORF">SELMODRAFT_430895</name>
</gene>
<dbReference type="InterPro" id="IPR047187">
    <property type="entry name" value="SF1_C_Upf1"/>
</dbReference>
<evidence type="ECO:0000256" key="1">
    <source>
        <dbReference type="ARBA" id="ARBA00004331"/>
    </source>
</evidence>
<dbReference type="CDD" id="cd18808">
    <property type="entry name" value="SF1_C_Upf1"/>
    <property type="match status" value="1"/>
</dbReference>
<dbReference type="CDD" id="cd18038">
    <property type="entry name" value="DEXXQc_Helz-like"/>
    <property type="match status" value="1"/>
</dbReference>
<feature type="domain" description="DNA2/NAM7 helicase helicase" evidence="13">
    <location>
        <begin position="367"/>
        <end position="443"/>
    </location>
</feature>
<dbReference type="EC" id="3.6.4.13" evidence="3"/>
<keyword evidence="4" id="KW-0963">Cytoplasm</keyword>
<evidence type="ECO:0000313" key="16">
    <source>
        <dbReference type="EMBL" id="EFJ06221.1"/>
    </source>
</evidence>
<keyword evidence="7" id="KW-0347">Helicase</keyword>
<dbReference type="GO" id="GO:0035194">
    <property type="term" value="P:regulatory ncRNA-mediated post-transcriptional gene silencing"/>
    <property type="evidence" value="ECO:0000318"/>
    <property type="project" value="GO_Central"/>
</dbReference>
<name>D8TAV7_SELML</name>
<evidence type="ECO:0000256" key="10">
    <source>
        <dbReference type="ARBA" id="ARBA00023158"/>
    </source>
</evidence>
<evidence type="ECO:0000256" key="12">
    <source>
        <dbReference type="SAM" id="MobiDB-lite"/>
    </source>
</evidence>
<evidence type="ECO:0000256" key="11">
    <source>
        <dbReference type="ARBA" id="ARBA00047984"/>
    </source>
</evidence>
<evidence type="ECO:0000256" key="5">
    <source>
        <dbReference type="ARBA" id="ARBA00022741"/>
    </source>
</evidence>
<dbReference type="KEGG" id="smo:SELMODRAFT_430895"/>
<accession>D8TAV7</accession>
<dbReference type="GO" id="GO:0005829">
    <property type="term" value="C:cytosol"/>
    <property type="evidence" value="ECO:0000318"/>
    <property type="project" value="GO_Central"/>
</dbReference>
<feature type="region of interest" description="Disordered" evidence="12">
    <location>
        <begin position="141"/>
        <end position="171"/>
    </location>
</feature>
<comment type="subcellular location">
    <subcellularLocation>
        <location evidence="1">Cytoplasm</location>
        <location evidence="1">Cytoplasmic ribonucleoprotein granule</location>
    </subcellularLocation>
</comment>
<dbReference type="FunFam" id="3.40.50.300:FF:000608">
    <property type="entry name" value="Mov10 RISC complex RNA helicase"/>
    <property type="match status" value="1"/>
</dbReference>